<dbReference type="Pfam" id="PF21546">
    <property type="entry name" value="FGGY_C_2"/>
    <property type="match status" value="1"/>
</dbReference>
<dbReference type="AlphaFoldDB" id="A0A975IYM7"/>
<feature type="domain" description="Carbohydrate kinase FGGY C-terminal" evidence="1">
    <location>
        <begin position="249"/>
        <end position="438"/>
    </location>
</feature>
<keyword evidence="3" id="KW-1185">Reference proteome</keyword>
<dbReference type="InterPro" id="IPR049382">
    <property type="entry name" value="FGGY_C_2"/>
</dbReference>
<dbReference type="Gene3D" id="3.30.420.40">
    <property type="match status" value="2"/>
</dbReference>
<dbReference type="KEGG" id="caul:KCG34_12455"/>
<dbReference type="SUPFAM" id="SSF53067">
    <property type="entry name" value="Actin-like ATPase domain"/>
    <property type="match status" value="1"/>
</dbReference>
<sequence>MKDGCSLVLDVGKTNAKMTLWTADGDCLARRVRANEPQRGGPFPTLDRQGLEAWVKATLKDLATLGRIETIVPVTHGAAAVLVDQGRLVSEPMDYEADIPAEVLDRYRLERDSFAATGSPALPNGLNLGAQLAWLDTLTGPWLDEAQILLWPQYWAWRFSGVMASEITSLGCHTDLWRAIEGRPSDLARARGWAQRLPPLRKAGDMLGPVTGEWVREAGLHPDCQVLCGLHDSNAALLAARGHPEIAQGDASIVSTGTWFVTMRSLAPDTALASLPTLSEARDCLINIDVAQRPAPSCRFMGGREAELIAGLDSFHIKDNYDAAAVLAATPELIERGVMVLPTFAPGFGPFAHHMGRWIDPPDEPNARRAALGLYLALMADACLDLVGARDLILVEGRFAEAEVFIRALAALRPTASLFVSNAQDDVPFGALRLVRPELKPKSALTRVRPLAGSLDAYKQRWRALIEADCKRARP</sequence>
<proteinExistence type="predicted"/>
<dbReference type="InterPro" id="IPR043129">
    <property type="entry name" value="ATPase_NBD"/>
</dbReference>
<keyword evidence="2" id="KW-0418">Kinase</keyword>
<gene>
    <name evidence="2" type="ORF">KCG34_12455</name>
</gene>
<dbReference type="RefSeq" id="WP_211940663.1">
    <property type="nucleotide sequence ID" value="NZ_CP073078.1"/>
</dbReference>
<dbReference type="CDD" id="cd07772">
    <property type="entry name" value="ASKHA_NBD_FGGY_NaCK-like"/>
    <property type="match status" value="1"/>
</dbReference>
<dbReference type="Proteomes" id="UP000676409">
    <property type="component" value="Chromosome"/>
</dbReference>
<organism evidence="2 3">
    <name type="scientific">Phenylobacterium montanum</name>
    <dbReference type="NCBI Taxonomy" id="2823693"/>
    <lineage>
        <taxon>Bacteria</taxon>
        <taxon>Pseudomonadati</taxon>
        <taxon>Pseudomonadota</taxon>
        <taxon>Alphaproteobacteria</taxon>
        <taxon>Caulobacterales</taxon>
        <taxon>Caulobacteraceae</taxon>
        <taxon>Phenylobacterium</taxon>
    </lineage>
</organism>
<accession>A0A975IYM7</accession>
<dbReference type="GO" id="GO:0016301">
    <property type="term" value="F:kinase activity"/>
    <property type="evidence" value="ECO:0007669"/>
    <property type="project" value="UniProtKB-KW"/>
</dbReference>
<reference evidence="2" key="1">
    <citation type="submission" date="2021-04" db="EMBL/GenBank/DDBJ databases">
        <title>The complete genome sequence of Caulobacter sp. S6.</title>
        <authorList>
            <person name="Tang Y."/>
            <person name="Ouyang W."/>
            <person name="Liu Q."/>
            <person name="Huang B."/>
            <person name="Guo Z."/>
            <person name="Lei P."/>
        </authorList>
    </citation>
    <scope>NUCLEOTIDE SEQUENCE</scope>
    <source>
        <strain evidence="2">S6</strain>
    </source>
</reference>
<dbReference type="EMBL" id="CP073078">
    <property type="protein sequence ID" value="QUD90616.1"/>
    <property type="molecule type" value="Genomic_DNA"/>
</dbReference>
<evidence type="ECO:0000313" key="3">
    <source>
        <dbReference type="Proteomes" id="UP000676409"/>
    </source>
</evidence>
<protein>
    <submittedName>
        <fullName evidence="2">Carbohydrate kinase</fullName>
    </submittedName>
</protein>
<keyword evidence="2" id="KW-0808">Transferase</keyword>
<evidence type="ECO:0000259" key="1">
    <source>
        <dbReference type="Pfam" id="PF21546"/>
    </source>
</evidence>
<name>A0A975IYM7_9CAUL</name>
<evidence type="ECO:0000313" key="2">
    <source>
        <dbReference type="EMBL" id="QUD90616.1"/>
    </source>
</evidence>